<dbReference type="EMBL" id="UZAI01016994">
    <property type="protein sequence ID" value="VDP19102.1"/>
    <property type="molecule type" value="Genomic_DNA"/>
</dbReference>
<reference evidence="1 2" key="1">
    <citation type="submission" date="2018-11" db="EMBL/GenBank/DDBJ databases">
        <authorList>
            <consortium name="Pathogen Informatics"/>
        </authorList>
    </citation>
    <scope>NUCLEOTIDE SEQUENCE [LARGE SCALE GENOMIC DNA]</scope>
    <source>
        <strain evidence="1 2">Zambia</strain>
    </source>
</reference>
<dbReference type="AlphaFoldDB" id="A0A183MI84"/>
<evidence type="ECO:0000313" key="2">
    <source>
        <dbReference type="Proteomes" id="UP000277204"/>
    </source>
</evidence>
<proteinExistence type="predicted"/>
<accession>A0A183MI84</accession>
<evidence type="ECO:0000313" key="1">
    <source>
        <dbReference type="EMBL" id="VDP19102.1"/>
    </source>
</evidence>
<organism evidence="1 2">
    <name type="scientific">Schistosoma margrebowiei</name>
    <dbReference type="NCBI Taxonomy" id="48269"/>
    <lineage>
        <taxon>Eukaryota</taxon>
        <taxon>Metazoa</taxon>
        <taxon>Spiralia</taxon>
        <taxon>Lophotrochozoa</taxon>
        <taxon>Platyhelminthes</taxon>
        <taxon>Trematoda</taxon>
        <taxon>Digenea</taxon>
        <taxon>Strigeidida</taxon>
        <taxon>Schistosomatoidea</taxon>
        <taxon>Schistosomatidae</taxon>
        <taxon>Schistosoma</taxon>
    </lineage>
</organism>
<dbReference type="Proteomes" id="UP000277204">
    <property type="component" value="Unassembled WGS sequence"/>
</dbReference>
<sequence>MKLDGLEFADNLALLSQTQQQIQENKTSVVEASTAMKTGMLAAASELVSLNINKGKSKILKFDTENTNPMTTDEKTLEIFMYLGSIIEERVGSDEDMKARIGKKRDTFLQLMNLWNRKQMNSDWENCKGLIKTELGGES</sequence>
<keyword evidence="2" id="KW-1185">Reference proteome</keyword>
<protein>
    <submittedName>
        <fullName evidence="1">Uncharacterized protein</fullName>
    </submittedName>
</protein>
<name>A0A183MI84_9TREM</name>
<gene>
    <name evidence="1" type="ORF">SMRZ_LOCUS15759</name>
</gene>